<dbReference type="Proteomes" id="UP000188993">
    <property type="component" value="Chromosome"/>
</dbReference>
<organism evidence="2 3">
    <name type="scientific">Jeotgalibaca dankookensis</name>
    <dbReference type="NCBI Taxonomy" id="708126"/>
    <lineage>
        <taxon>Bacteria</taxon>
        <taxon>Bacillati</taxon>
        <taxon>Bacillota</taxon>
        <taxon>Bacilli</taxon>
        <taxon>Lactobacillales</taxon>
        <taxon>Carnobacteriaceae</taxon>
        <taxon>Jeotgalibaca</taxon>
    </lineage>
</organism>
<dbReference type="PANTHER" id="PTHR42850:SF4">
    <property type="entry name" value="ZINC-DEPENDENT ENDOPOLYPHOSPHATASE"/>
    <property type="match status" value="1"/>
</dbReference>
<dbReference type="Gene3D" id="3.60.21.10">
    <property type="match status" value="1"/>
</dbReference>
<name>A0A1S6IPW2_9LACT</name>
<dbReference type="PANTHER" id="PTHR42850">
    <property type="entry name" value="METALLOPHOSPHOESTERASE"/>
    <property type="match status" value="1"/>
</dbReference>
<dbReference type="GO" id="GO:0110154">
    <property type="term" value="P:RNA decapping"/>
    <property type="evidence" value="ECO:0007669"/>
    <property type="project" value="TreeGrafter"/>
</dbReference>
<evidence type="ECO:0000313" key="2">
    <source>
        <dbReference type="EMBL" id="AQS53549.1"/>
    </source>
</evidence>
<dbReference type="GO" id="GO:0008803">
    <property type="term" value="F:bis(5'-nucleosyl)-tetraphosphatase (symmetrical) activity"/>
    <property type="evidence" value="ECO:0007669"/>
    <property type="project" value="TreeGrafter"/>
</dbReference>
<dbReference type="InterPro" id="IPR050126">
    <property type="entry name" value="Ap4A_hydrolase"/>
</dbReference>
<dbReference type="CDD" id="cd00144">
    <property type="entry name" value="MPP_PPP_family"/>
    <property type="match status" value="1"/>
</dbReference>
<dbReference type="SUPFAM" id="SSF56300">
    <property type="entry name" value="Metallo-dependent phosphatases"/>
    <property type="match status" value="1"/>
</dbReference>
<protein>
    <submittedName>
        <fullName evidence="2">Serine/threonine-protein phosphatase 1</fullName>
        <ecNumber evidence="2">3.1.3.16</ecNumber>
    </submittedName>
</protein>
<dbReference type="Pfam" id="PF00149">
    <property type="entry name" value="Metallophos"/>
    <property type="match status" value="1"/>
</dbReference>
<dbReference type="AlphaFoldDB" id="A0A1S6IPW2"/>
<dbReference type="GO" id="GO:0005737">
    <property type="term" value="C:cytoplasm"/>
    <property type="evidence" value="ECO:0007669"/>
    <property type="project" value="TreeGrafter"/>
</dbReference>
<evidence type="ECO:0000259" key="1">
    <source>
        <dbReference type="Pfam" id="PF00149"/>
    </source>
</evidence>
<evidence type="ECO:0000313" key="3">
    <source>
        <dbReference type="Proteomes" id="UP000188993"/>
    </source>
</evidence>
<dbReference type="EMBL" id="CP019728">
    <property type="protein sequence ID" value="AQS53549.1"/>
    <property type="molecule type" value="Genomic_DNA"/>
</dbReference>
<dbReference type="STRING" id="708126.BW727_101182"/>
<keyword evidence="2" id="KW-0378">Hydrolase</keyword>
<dbReference type="InterPro" id="IPR029052">
    <property type="entry name" value="Metallo-depent_PP-like"/>
</dbReference>
<feature type="domain" description="Calcineurin-like phosphoesterase" evidence="1">
    <location>
        <begin position="7"/>
        <end position="205"/>
    </location>
</feature>
<gene>
    <name evidence="2" type="primary">pphA</name>
    <name evidence="2" type="ORF">BW727_101182</name>
</gene>
<dbReference type="OrthoDB" id="384253at2"/>
<dbReference type="EC" id="3.1.3.16" evidence="2"/>
<accession>A0A1S6IPW2</accession>
<dbReference type="RefSeq" id="WP_062472342.1">
    <property type="nucleotide sequence ID" value="NZ_BBYN01000045.1"/>
</dbReference>
<dbReference type="GO" id="GO:0004722">
    <property type="term" value="F:protein serine/threonine phosphatase activity"/>
    <property type="evidence" value="ECO:0007669"/>
    <property type="project" value="UniProtKB-EC"/>
</dbReference>
<sequence>MFKEYFVVGDIHGEFAMLEKLLSFWEPEKQKLLFIGDLADRGPQSRACFEKVMQLVEEEGAICLRGNHEQMLLNFLNQPGDYIGNYFLNGGGVTIRSFLGNETDLRIDPFQLADKLRREYPKLLPFIQSLPLYHEWEKYLFVHAGVDLEKKDWKETDPEEFYWIRDPFHNGHNHTGKTIVFGHTPTFYLHGQTKNANIWMKDHKIGIDGGAVYGGVLHGLVLAQSGIVDHYGIEKQNNLLQVNHYL</sequence>
<dbReference type="KEGG" id="jda:BW727_101182"/>
<reference evidence="2 3" key="1">
    <citation type="journal article" date="2014" name="Int. J. Syst. Evol. Microbiol.">
        <title>Jeotgalibaca dankookensis gen. nov., sp. nov., a member of the family Carnobacteriaceae, isolated from seujeot (Korean traditional food).</title>
        <authorList>
            <person name="Lee D.G."/>
            <person name="Trujillo M.E."/>
            <person name="Kang H."/>
            <person name="Ahn T.Y."/>
        </authorList>
    </citation>
    <scope>NUCLEOTIDE SEQUENCE [LARGE SCALE GENOMIC DNA]</scope>
    <source>
        <strain evidence="2 3">EX-07</strain>
    </source>
</reference>
<keyword evidence="3" id="KW-1185">Reference proteome</keyword>
<proteinExistence type="predicted"/>
<dbReference type="InterPro" id="IPR004843">
    <property type="entry name" value="Calcineurin-like_PHP"/>
</dbReference>